<comment type="caution">
    <text evidence="5">The sequence shown here is derived from an EMBL/GenBank/DDBJ whole genome shotgun (WGS) entry which is preliminary data.</text>
</comment>
<dbReference type="GO" id="GO:0045493">
    <property type="term" value="P:xylan catabolic process"/>
    <property type="evidence" value="ECO:0007669"/>
    <property type="project" value="InterPro"/>
</dbReference>
<evidence type="ECO:0000256" key="1">
    <source>
        <dbReference type="ARBA" id="ARBA00005336"/>
    </source>
</evidence>
<name>A0A850EQI8_9BACL</name>
<dbReference type="InterPro" id="IPR001764">
    <property type="entry name" value="Glyco_hydro_3_N"/>
</dbReference>
<dbReference type="SMART" id="SM01217">
    <property type="entry name" value="Fn3_like"/>
    <property type="match status" value="1"/>
</dbReference>
<dbReference type="InterPro" id="IPR013783">
    <property type="entry name" value="Ig-like_fold"/>
</dbReference>
<sequence length="710" mass="78239">MNKRIYLDAGYSDQERAEDLVSRMTLEEKAAQLLHQAPAIERLGVPQYNWWNEGLHGVARAGTATIFPQAIALASIFDEAYLQEIAAVIATEARAKYNESLRKGDRDIYKGLTMWAPNINIFRDPRWGRGQETYGECPYLTERLGVAYIKGLQGQGKRLKVAACAKHYAVHSGPEQGRHEFNAVVSLKDLYETYLPAFEASVKEGKVESVMGAYNAVNGVPCCGNHFLLEEILRQNWGFDGHVVSDCGAICDFHNHHKVTANAAESAAVALKNGCDINCGHTYLHLMQAYREGLIREEEITTSAVRLMRTRIRLGMFDEAGEYDNIPYEVNDCQEHRDKSLEAARKSMVLLKNNGLLPLNKSSISSIAVIGPNADSQTMLRANYFGTASKYVTILEGIQAAVEPGTRVYYSEGCHLLRSSVEEGARRNDRLSEALAMAERSDVVVLCLGLDADIEGEEGDASNPYASGDRVDLGLPGVQQELLERITAVGKPTVLILGTGSALAVNWADEHCDAILNAWYPGSLGGIAASDLLFGEYSPSGKLPITFYRSTDDLPAFTDYSMVGRTYRYMEQESLYPFGFGLTYSRTELSGLLAREEIAEGEVCEATVTITNTGAYAIEEVIQLYVKDLESAYAVTNYSLADFKRVELPVGASQTVTLRVRPASMQVVTEAGERQFDSRRFRGYIGTSQPDERSVVLSGSTPLSFEWGLV</sequence>
<reference evidence="5" key="1">
    <citation type="submission" date="2020-06" db="EMBL/GenBank/DDBJ databases">
        <title>Paenibacillus sp. nov., isolated from soil.</title>
        <authorList>
            <person name="Seo Y.L."/>
        </authorList>
    </citation>
    <scope>NUCLEOTIDE SEQUENCE [LARGE SCALE GENOMIC DNA]</scope>
    <source>
        <strain evidence="5">JW14</strain>
    </source>
</reference>
<dbReference type="SUPFAM" id="SSF52279">
    <property type="entry name" value="Beta-D-glucan exohydrolase, C-terminal domain"/>
    <property type="match status" value="1"/>
</dbReference>
<keyword evidence="3 5" id="KW-0378">Hydrolase</keyword>
<dbReference type="GO" id="GO:0031222">
    <property type="term" value="P:arabinan catabolic process"/>
    <property type="evidence" value="ECO:0007669"/>
    <property type="project" value="TreeGrafter"/>
</dbReference>
<organism evidence="5 6">
    <name type="scientific">Paenibacillus agri</name>
    <dbReference type="NCBI Taxonomy" id="2744309"/>
    <lineage>
        <taxon>Bacteria</taxon>
        <taxon>Bacillati</taxon>
        <taxon>Bacillota</taxon>
        <taxon>Bacilli</taxon>
        <taxon>Bacillales</taxon>
        <taxon>Paenibacillaceae</taxon>
        <taxon>Paenibacillus</taxon>
    </lineage>
</organism>
<dbReference type="InterPro" id="IPR036881">
    <property type="entry name" value="Glyco_hydro_3_C_sf"/>
</dbReference>
<gene>
    <name evidence="5" type="ORF">HPT30_22945</name>
</gene>
<dbReference type="AlphaFoldDB" id="A0A850EQI8"/>
<protein>
    <submittedName>
        <fullName evidence="5">Glycoside hydrolase family 3 C-terminal domain-containing protein</fullName>
    </submittedName>
</protein>
<dbReference type="Gene3D" id="2.60.40.10">
    <property type="entry name" value="Immunoglobulins"/>
    <property type="match status" value="1"/>
</dbReference>
<dbReference type="InterPro" id="IPR044993">
    <property type="entry name" value="BXL"/>
</dbReference>
<dbReference type="EMBL" id="JABWCS010000218">
    <property type="protein sequence ID" value="NUU63215.1"/>
    <property type="molecule type" value="Genomic_DNA"/>
</dbReference>
<evidence type="ECO:0000256" key="3">
    <source>
        <dbReference type="ARBA" id="ARBA00022801"/>
    </source>
</evidence>
<feature type="domain" description="Fibronectin type III-like" evidence="4">
    <location>
        <begin position="620"/>
        <end position="689"/>
    </location>
</feature>
<dbReference type="Pfam" id="PF00933">
    <property type="entry name" value="Glyco_hydro_3"/>
    <property type="match status" value="1"/>
</dbReference>
<dbReference type="GO" id="GO:0046556">
    <property type="term" value="F:alpha-L-arabinofuranosidase activity"/>
    <property type="evidence" value="ECO:0007669"/>
    <property type="project" value="TreeGrafter"/>
</dbReference>
<evidence type="ECO:0000313" key="6">
    <source>
        <dbReference type="Proteomes" id="UP000564806"/>
    </source>
</evidence>
<keyword evidence="6" id="KW-1185">Reference proteome</keyword>
<dbReference type="GO" id="GO:0009044">
    <property type="term" value="F:xylan 1,4-beta-xylosidase activity"/>
    <property type="evidence" value="ECO:0007669"/>
    <property type="project" value="InterPro"/>
</dbReference>
<proteinExistence type="inferred from homology"/>
<dbReference type="InterPro" id="IPR002772">
    <property type="entry name" value="Glyco_hydro_3_C"/>
</dbReference>
<dbReference type="Gene3D" id="3.20.20.300">
    <property type="entry name" value="Glycoside hydrolase, family 3, N-terminal domain"/>
    <property type="match status" value="1"/>
</dbReference>
<dbReference type="InterPro" id="IPR026891">
    <property type="entry name" value="Fn3-like"/>
</dbReference>
<comment type="similarity">
    <text evidence="1">Belongs to the glycosyl hydrolase 3 family.</text>
</comment>
<dbReference type="Pfam" id="PF01915">
    <property type="entry name" value="Glyco_hydro_3_C"/>
    <property type="match status" value="1"/>
</dbReference>
<dbReference type="SUPFAM" id="SSF51445">
    <property type="entry name" value="(Trans)glycosidases"/>
    <property type="match status" value="1"/>
</dbReference>
<dbReference type="Gene3D" id="3.40.50.1700">
    <property type="entry name" value="Glycoside hydrolase family 3 C-terminal domain"/>
    <property type="match status" value="1"/>
</dbReference>
<dbReference type="PANTHER" id="PTHR42721:SF3">
    <property type="entry name" value="BETA-D-XYLOSIDASE 5-RELATED"/>
    <property type="match status" value="1"/>
</dbReference>
<evidence type="ECO:0000313" key="5">
    <source>
        <dbReference type="EMBL" id="NUU63215.1"/>
    </source>
</evidence>
<keyword evidence="2" id="KW-0732">Signal</keyword>
<evidence type="ECO:0000256" key="2">
    <source>
        <dbReference type="ARBA" id="ARBA00022729"/>
    </source>
</evidence>
<dbReference type="RefSeq" id="WP_175373638.1">
    <property type="nucleotide sequence ID" value="NZ_JABWCS010000218.1"/>
</dbReference>
<dbReference type="PRINTS" id="PR00133">
    <property type="entry name" value="GLHYDRLASE3"/>
</dbReference>
<dbReference type="PANTHER" id="PTHR42721">
    <property type="entry name" value="SUGAR HYDROLASE-RELATED"/>
    <property type="match status" value="1"/>
</dbReference>
<dbReference type="Proteomes" id="UP000564806">
    <property type="component" value="Unassembled WGS sequence"/>
</dbReference>
<accession>A0A850EQI8</accession>
<dbReference type="InterPro" id="IPR036962">
    <property type="entry name" value="Glyco_hydro_3_N_sf"/>
</dbReference>
<dbReference type="InterPro" id="IPR017853">
    <property type="entry name" value="GH"/>
</dbReference>
<evidence type="ECO:0000259" key="4">
    <source>
        <dbReference type="SMART" id="SM01217"/>
    </source>
</evidence>
<dbReference type="Pfam" id="PF14310">
    <property type="entry name" value="Fn3-like"/>
    <property type="match status" value="1"/>
</dbReference>